<name>A0ACC2SE43_9FUNG</name>
<dbReference type="Proteomes" id="UP001165960">
    <property type="component" value="Unassembled WGS sequence"/>
</dbReference>
<organism evidence="1 2">
    <name type="scientific">Entomophthora muscae</name>
    <dbReference type="NCBI Taxonomy" id="34485"/>
    <lineage>
        <taxon>Eukaryota</taxon>
        <taxon>Fungi</taxon>
        <taxon>Fungi incertae sedis</taxon>
        <taxon>Zoopagomycota</taxon>
        <taxon>Entomophthoromycotina</taxon>
        <taxon>Entomophthoromycetes</taxon>
        <taxon>Entomophthorales</taxon>
        <taxon>Entomophthoraceae</taxon>
        <taxon>Entomophthora</taxon>
    </lineage>
</organism>
<gene>
    <name evidence="1" type="primary">POP5_1</name>
    <name evidence="1" type="ORF">DSO57_1029399</name>
</gene>
<comment type="caution">
    <text evidence="1">The sequence shown here is derived from an EMBL/GenBank/DDBJ whole genome shotgun (WGS) entry which is preliminary data.</text>
</comment>
<sequence>MVRYRVRYLLFELQLEQQNEVLASRMVENLSSEDVKCSKDAYESKIDAKSIERAIRSSLNLNFGDIGSSKIMRDLNIKYFNVDTHLGLLRTGRSYFRMLWASMTLINSLNEIPCSFRVIHVSGTIKKCQLATKIYDRKVLINLALIIAAQKETSPQKVVEQVKAKYVVPAIPVNSFDD</sequence>
<accession>A0ACC2SE43</accession>
<dbReference type="EC" id="3.1.26.5" evidence="1"/>
<protein>
    <submittedName>
        <fullName evidence="1">RNA-binding protein pop5</fullName>
        <ecNumber evidence="1">3.1.26.5</ecNumber>
    </submittedName>
</protein>
<proteinExistence type="predicted"/>
<reference evidence="1" key="1">
    <citation type="submission" date="2022-04" db="EMBL/GenBank/DDBJ databases">
        <title>Genome of the entomopathogenic fungus Entomophthora muscae.</title>
        <authorList>
            <person name="Elya C."/>
            <person name="Lovett B.R."/>
            <person name="Lee E."/>
            <person name="Macias A.M."/>
            <person name="Hajek A.E."/>
            <person name="De Bivort B.L."/>
            <person name="Kasson M.T."/>
            <person name="De Fine Licht H.H."/>
            <person name="Stajich J.E."/>
        </authorList>
    </citation>
    <scope>NUCLEOTIDE SEQUENCE</scope>
    <source>
        <strain evidence="1">Berkeley</strain>
    </source>
</reference>
<evidence type="ECO:0000313" key="2">
    <source>
        <dbReference type="Proteomes" id="UP001165960"/>
    </source>
</evidence>
<dbReference type="EMBL" id="QTSX02005164">
    <property type="protein sequence ID" value="KAJ9060568.1"/>
    <property type="molecule type" value="Genomic_DNA"/>
</dbReference>
<keyword evidence="1" id="KW-0378">Hydrolase</keyword>
<evidence type="ECO:0000313" key="1">
    <source>
        <dbReference type="EMBL" id="KAJ9060568.1"/>
    </source>
</evidence>
<keyword evidence="2" id="KW-1185">Reference proteome</keyword>